<evidence type="ECO:0000313" key="1">
    <source>
        <dbReference type="EMBL" id="GHF24697.1"/>
    </source>
</evidence>
<dbReference type="GO" id="GO:0003824">
    <property type="term" value="F:catalytic activity"/>
    <property type="evidence" value="ECO:0007669"/>
    <property type="project" value="InterPro"/>
</dbReference>
<proteinExistence type="predicted"/>
<protein>
    <recommendedName>
        <fullName evidence="3">Aminotransferase class IV</fullName>
    </recommendedName>
</protein>
<reference evidence="1" key="2">
    <citation type="submission" date="2020-09" db="EMBL/GenBank/DDBJ databases">
        <authorList>
            <person name="Sun Q."/>
            <person name="Zhou Y."/>
        </authorList>
    </citation>
    <scope>NUCLEOTIDE SEQUENCE</scope>
    <source>
        <strain evidence="1">CGMCC 1.16548</strain>
    </source>
</reference>
<dbReference type="InterPro" id="IPR001544">
    <property type="entry name" value="Aminotrans_IV"/>
</dbReference>
<sequence>MSAAITFRWDDGILEPRTDCDILPASIEAADSWLATDGTVLALDLHRTRFMTSIPRGRYLQLDPGAFWDAAIAAIPRTGDWFPRVELRTQLLRPQLLFRLREAPERSRSIVLATHHGRDPRSAPRFKGPDLEAMVRLRTSVQKKGAGDAVILTSDGFIADGSTTCLAWWRGDALAIPDDAIERIDSVTLRSVLALATATGVDVLRESARPEDLEGCEVWALNALHGIRIVTRWIDGPAVAEEPGRLDAWRRRLDALRRPLPGVEVSA</sequence>
<dbReference type="InterPro" id="IPR036038">
    <property type="entry name" value="Aminotransferase-like"/>
</dbReference>
<evidence type="ECO:0008006" key="3">
    <source>
        <dbReference type="Google" id="ProtNLM"/>
    </source>
</evidence>
<organism evidence="1 2">
    <name type="scientific">Pseudolysinimonas yzui</name>
    <dbReference type="NCBI Taxonomy" id="2708254"/>
    <lineage>
        <taxon>Bacteria</taxon>
        <taxon>Bacillati</taxon>
        <taxon>Actinomycetota</taxon>
        <taxon>Actinomycetes</taxon>
        <taxon>Micrococcales</taxon>
        <taxon>Microbacteriaceae</taxon>
        <taxon>Pseudolysinimonas</taxon>
    </lineage>
</organism>
<dbReference type="AlphaFoldDB" id="A0A8J3GT44"/>
<evidence type="ECO:0000313" key="2">
    <source>
        <dbReference type="Proteomes" id="UP000617531"/>
    </source>
</evidence>
<dbReference type="RefSeq" id="WP_191284089.1">
    <property type="nucleotide sequence ID" value="NZ_BNAI01000008.1"/>
</dbReference>
<accession>A0A8J3GT44</accession>
<keyword evidence="2" id="KW-1185">Reference proteome</keyword>
<dbReference type="Gene3D" id="3.20.10.10">
    <property type="entry name" value="D-amino Acid Aminotransferase, subunit A, domain 2"/>
    <property type="match status" value="1"/>
</dbReference>
<comment type="caution">
    <text evidence="1">The sequence shown here is derived from an EMBL/GenBank/DDBJ whole genome shotgun (WGS) entry which is preliminary data.</text>
</comment>
<dbReference type="SUPFAM" id="SSF56752">
    <property type="entry name" value="D-aminoacid aminotransferase-like PLP-dependent enzymes"/>
    <property type="match status" value="1"/>
</dbReference>
<gene>
    <name evidence="1" type="ORF">GCM10011600_27280</name>
</gene>
<dbReference type="Proteomes" id="UP000617531">
    <property type="component" value="Unassembled WGS sequence"/>
</dbReference>
<dbReference type="EMBL" id="BNAI01000008">
    <property type="protein sequence ID" value="GHF24697.1"/>
    <property type="molecule type" value="Genomic_DNA"/>
</dbReference>
<dbReference type="InterPro" id="IPR043132">
    <property type="entry name" value="BCAT-like_C"/>
</dbReference>
<reference evidence="1" key="1">
    <citation type="journal article" date="2014" name="Int. J. Syst. Evol. Microbiol.">
        <title>Complete genome sequence of Corynebacterium casei LMG S-19264T (=DSM 44701T), isolated from a smear-ripened cheese.</title>
        <authorList>
            <consortium name="US DOE Joint Genome Institute (JGI-PGF)"/>
            <person name="Walter F."/>
            <person name="Albersmeier A."/>
            <person name="Kalinowski J."/>
            <person name="Ruckert C."/>
        </authorList>
    </citation>
    <scope>NUCLEOTIDE SEQUENCE</scope>
    <source>
        <strain evidence="1">CGMCC 1.16548</strain>
    </source>
</reference>
<dbReference type="Pfam" id="PF01063">
    <property type="entry name" value="Aminotran_4"/>
    <property type="match status" value="1"/>
</dbReference>
<name>A0A8J3GT44_9MICO</name>